<accession>A0AC34RG34</accession>
<evidence type="ECO:0000313" key="1">
    <source>
        <dbReference type="Proteomes" id="UP000887576"/>
    </source>
</evidence>
<evidence type="ECO:0000313" key="2">
    <source>
        <dbReference type="WBParaSite" id="JU765_v2.g6405.t1"/>
    </source>
</evidence>
<protein>
    <submittedName>
        <fullName evidence="2">Uncharacterized protein</fullName>
    </submittedName>
</protein>
<dbReference type="Proteomes" id="UP000887576">
    <property type="component" value="Unplaced"/>
</dbReference>
<proteinExistence type="predicted"/>
<name>A0AC34RG34_9BILA</name>
<sequence>MTIWQALRQFFGDAFSRVKKFCIEHPVLVTVGIIVFVIILAAIVVFLIYCPHSPFKKGRGEKSNSIPKPPSSKPEGDKNVTVMPAFEFKITTFGLPSKALDDINATATTINSLLGNLQALNFTSKVFAVKQESGMRISVQLYCLWLCIAETTQLQCFYGRTNKTCEEGEVCFIRYEESFQSVFKKGCTKKEKYDLTLNKENTFFCSEDWCNDPSKYTDMTGELAQSGQLKCYSLTDGTVGDLITCPSGDEYCFVKMSFDSDITPTKIIGRFCGKNVGVGDYTLKKCQTNGCNNVALRSCYYGVAKTCDSSFEEYLSLAQFNGVQIKNCPHIFYPNVCVTRKLISSDNKTCVVHDCHHLEADHLLYFKRNPTAEELVMKDGNITMTITQCPKENCNEPSQRFKGIRCWVGDQGNCTKPLKFEQKNCPHVFVPMQLQARKIFVPIMQDY</sequence>
<reference evidence="2" key="1">
    <citation type="submission" date="2022-11" db="UniProtKB">
        <authorList>
            <consortium name="WormBaseParasite"/>
        </authorList>
    </citation>
    <scope>IDENTIFICATION</scope>
</reference>
<dbReference type="WBParaSite" id="JU765_v2.g6405.t1">
    <property type="protein sequence ID" value="JU765_v2.g6405.t1"/>
    <property type="gene ID" value="JU765_v2.g6405"/>
</dbReference>
<organism evidence="1 2">
    <name type="scientific">Panagrolaimus sp. JU765</name>
    <dbReference type="NCBI Taxonomy" id="591449"/>
    <lineage>
        <taxon>Eukaryota</taxon>
        <taxon>Metazoa</taxon>
        <taxon>Ecdysozoa</taxon>
        <taxon>Nematoda</taxon>
        <taxon>Chromadorea</taxon>
        <taxon>Rhabditida</taxon>
        <taxon>Tylenchina</taxon>
        <taxon>Panagrolaimomorpha</taxon>
        <taxon>Panagrolaimoidea</taxon>
        <taxon>Panagrolaimidae</taxon>
        <taxon>Panagrolaimus</taxon>
    </lineage>
</organism>